<protein>
    <submittedName>
        <fullName evidence="2">Uncharacterized protein</fullName>
    </submittedName>
</protein>
<dbReference type="EMBL" id="BGZK01000219">
    <property type="protein sequence ID" value="GBP29343.1"/>
    <property type="molecule type" value="Genomic_DNA"/>
</dbReference>
<gene>
    <name evidence="2" type="ORF">EVAR_22715_1</name>
</gene>
<name>A0A4C1US93_EUMVA</name>
<proteinExistence type="predicted"/>
<reference evidence="2 3" key="1">
    <citation type="journal article" date="2019" name="Commun. Biol.">
        <title>The bagworm genome reveals a unique fibroin gene that provides high tensile strength.</title>
        <authorList>
            <person name="Kono N."/>
            <person name="Nakamura H."/>
            <person name="Ohtoshi R."/>
            <person name="Tomita M."/>
            <person name="Numata K."/>
            <person name="Arakawa K."/>
        </authorList>
    </citation>
    <scope>NUCLEOTIDE SEQUENCE [LARGE SCALE GENOMIC DNA]</scope>
</reference>
<comment type="caution">
    <text evidence="2">The sequence shown here is derived from an EMBL/GenBank/DDBJ whole genome shotgun (WGS) entry which is preliminary data.</text>
</comment>
<feature type="region of interest" description="Disordered" evidence="1">
    <location>
        <begin position="68"/>
        <end position="91"/>
    </location>
</feature>
<keyword evidence="3" id="KW-1185">Reference proteome</keyword>
<dbReference type="AlphaFoldDB" id="A0A4C1US93"/>
<dbReference type="Proteomes" id="UP000299102">
    <property type="component" value="Unassembled WGS sequence"/>
</dbReference>
<evidence type="ECO:0000256" key="1">
    <source>
        <dbReference type="SAM" id="MobiDB-lite"/>
    </source>
</evidence>
<evidence type="ECO:0000313" key="3">
    <source>
        <dbReference type="Proteomes" id="UP000299102"/>
    </source>
</evidence>
<accession>A0A4C1US93</accession>
<sequence length="105" mass="12068">MKKWPTRRELWPNEEATTQLATTHLATPLHYSDEAVTATLLASRSPRSSITYCTTTLRHAPPRARHPIRTSDYFDFPPSARDTQPRKDLTHYSFPSKTRTLKCIA</sequence>
<evidence type="ECO:0000313" key="2">
    <source>
        <dbReference type="EMBL" id="GBP29343.1"/>
    </source>
</evidence>
<organism evidence="2 3">
    <name type="scientific">Eumeta variegata</name>
    <name type="common">Bagworm moth</name>
    <name type="synonym">Eumeta japonica</name>
    <dbReference type="NCBI Taxonomy" id="151549"/>
    <lineage>
        <taxon>Eukaryota</taxon>
        <taxon>Metazoa</taxon>
        <taxon>Ecdysozoa</taxon>
        <taxon>Arthropoda</taxon>
        <taxon>Hexapoda</taxon>
        <taxon>Insecta</taxon>
        <taxon>Pterygota</taxon>
        <taxon>Neoptera</taxon>
        <taxon>Endopterygota</taxon>
        <taxon>Lepidoptera</taxon>
        <taxon>Glossata</taxon>
        <taxon>Ditrysia</taxon>
        <taxon>Tineoidea</taxon>
        <taxon>Psychidae</taxon>
        <taxon>Oiketicinae</taxon>
        <taxon>Eumeta</taxon>
    </lineage>
</organism>